<proteinExistence type="predicted"/>
<dbReference type="OrthoDB" id="3517218at2759"/>
<evidence type="ECO:0000313" key="1">
    <source>
        <dbReference type="EMBL" id="CAD2213761.1"/>
    </source>
</evidence>
<dbReference type="VEuPathDB" id="TriTrypDB:ADEAN_000120400"/>
<name>A0A7G2C3P1_9TRYP</name>
<sequence length="635" mass="73650">MLRKVYIRTDRWSEMIESIIPFPTRKAVLLWLLPQYIVKAEKSDFTTSSVLIFGDHFLKRVMVQEPAFKAFVTKLMAIREDRSAIDALSLIVKFYPMEELLPLVTSLVQEEPDAMGEWHIANSTLPGRSRGEVLHKFLKPVQFTGRFQRHRDRPSLIHFRKECFSSWTAEQQHTYAESLIEELRNKTNRSMWAKRSLLELLCALPSYESDQLFATFATEDKYDDNFVIKSFMENMRHMRDEASLQELLRICQEGKRGAEAAGRALRCRLRHYSSEAVLQRTKPLLTSSDVSIPFQISFLRILSDIRCEEGFQAMCTYYDQHENTQEEDDDDRLHLAYVKELTNHLDKEEAWRRLEKEVEKADSHAVLCQLCGVANEKLTDAASITRYDQSILRRILGHPIAEEERKVRIAVVRRYLGFKGKESTIFPELQTVCFNALEDRKSKLQLLSFRLLLSYDEIDIPTTAAAVLAVKNDLSLRALLLPLLNTTDHTPLYRRNALALSEALYRGMIAAGRQIGLAFRLLFIGSSRKWTAEEQKLLQNGVLHVRRYAEWVDALQKECHSNPCRSREELWSVENVCRKEEKDVLLQQTGLTLVEVLAEKWGYGEEERKAIQFYRGLQQNPWTRDAALLVQLPGE</sequence>
<dbReference type="EMBL" id="LR877146">
    <property type="protein sequence ID" value="CAD2213761.1"/>
    <property type="molecule type" value="Genomic_DNA"/>
</dbReference>
<dbReference type="AlphaFoldDB" id="A0A7G2C3P1"/>
<evidence type="ECO:0000313" key="2">
    <source>
        <dbReference type="Proteomes" id="UP000515908"/>
    </source>
</evidence>
<gene>
    <name evidence="1" type="ORF">ADEAN_000120400</name>
</gene>
<dbReference type="Proteomes" id="UP000515908">
    <property type="component" value="Chromosome 02"/>
</dbReference>
<accession>A0A7G2C3P1</accession>
<protein>
    <submittedName>
        <fullName evidence="1">Uncharacterized protein</fullName>
    </submittedName>
</protein>
<reference evidence="1 2" key="1">
    <citation type="submission" date="2020-08" db="EMBL/GenBank/DDBJ databases">
        <authorList>
            <person name="Newling K."/>
            <person name="Davey J."/>
            <person name="Forrester S."/>
        </authorList>
    </citation>
    <scope>NUCLEOTIDE SEQUENCE [LARGE SCALE GENOMIC DNA]</scope>
    <source>
        <strain evidence="2">Crithidia deanei Carvalho (ATCC PRA-265)</strain>
    </source>
</reference>
<keyword evidence="2" id="KW-1185">Reference proteome</keyword>
<organism evidence="1 2">
    <name type="scientific">Angomonas deanei</name>
    <dbReference type="NCBI Taxonomy" id="59799"/>
    <lineage>
        <taxon>Eukaryota</taxon>
        <taxon>Discoba</taxon>
        <taxon>Euglenozoa</taxon>
        <taxon>Kinetoplastea</taxon>
        <taxon>Metakinetoplastina</taxon>
        <taxon>Trypanosomatida</taxon>
        <taxon>Trypanosomatidae</taxon>
        <taxon>Strigomonadinae</taxon>
        <taxon>Angomonas</taxon>
    </lineage>
</organism>